<dbReference type="PaxDb" id="39947-A0A0P0VI03"/>
<accession>A0A0P0VI03</accession>
<proteinExistence type="predicted"/>
<reference evidence="3" key="1">
    <citation type="journal article" date="2005" name="Nature">
        <title>The map-based sequence of the rice genome.</title>
        <authorList>
            <consortium name="International rice genome sequencing project (IRGSP)"/>
            <person name="Matsumoto T."/>
            <person name="Wu J."/>
            <person name="Kanamori H."/>
            <person name="Katayose Y."/>
            <person name="Fujisawa M."/>
            <person name="Namiki N."/>
            <person name="Mizuno H."/>
            <person name="Yamamoto K."/>
            <person name="Antonio B.A."/>
            <person name="Baba T."/>
            <person name="Sakata K."/>
            <person name="Nagamura Y."/>
            <person name="Aoki H."/>
            <person name="Arikawa K."/>
            <person name="Arita K."/>
            <person name="Bito T."/>
            <person name="Chiden Y."/>
            <person name="Fujitsuka N."/>
            <person name="Fukunaka R."/>
            <person name="Hamada M."/>
            <person name="Harada C."/>
            <person name="Hayashi A."/>
            <person name="Hijishita S."/>
            <person name="Honda M."/>
            <person name="Hosokawa S."/>
            <person name="Ichikawa Y."/>
            <person name="Idonuma A."/>
            <person name="Iijima M."/>
            <person name="Ikeda M."/>
            <person name="Ikeno M."/>
            <person name="Ito K."/>
            <person name="Ito S."/>
            <person name="Ito T."/>
            <person name="Ito Y."/>
            <person name="Ito Y."/>
            <person name="Iwabuchi A."/>
            <person name="Kamiya K."/>
            <person name="Karasawa W."/>
            <person name="Kurita K."/>
            <person name="Katagiri S."/>
            <person name="Kikuta A."/>
            <person name="Kobayashi H."/>
            <person name="Kobayashi N."/>
            <person name="Machita K."/>
            <person name="Maehara T."/>
            <person name="Masukawa M."/>
            <person name="Mizubayashi T."/>
            <person name="Mukai Y."/>
            <person name="Nagasaki H."/>
            <person name="Nagata Y."/>
            <person name="Naito S."/>
            <person name="Nakashima M."/>
            <person name="Nakama Y."/>
            <person name="Nakamichi Y."/>
            <person name="Nakamura M."/>
            <person name="Meguro A."/>
            <person name="Negishi M."/>
            <person name="Ohta I."/>
            <person name="Ohta T."/>
            <person name="Okamoto M."/>
            <person name="Ono N."/>
            <person name="Saji S."/>
            <person name="Sakaguchi M."/>
            <person name="Sakai K."/>
            <person name="Shibata M."/>
            <person name="Shimokawa T."/>
            <person name="Song J."/>
            <person name="Takazaki Y."/>
            <person name="Terasawa K."/>
            <person name="Tsugane M."/>
            <person name="Tsuji K."/>
            <person name="Ueda S."/>
            <person name="Waki K."/>
            <person name="Yamagata H."/>
            <person name="Yamamoto M."/>
            <person name="Yamamoto S."/>
            <person name="Yamane H."/>
            <person name="Yoshiki S."/>
            <person name="Yoshihara R."/>
            <person name="Yukawa K."/>
            <person name="Zhong H."/>
            <person name="Yano M."/>
            <person name="Yuan Q."/>
            <person name="Ouyang S."/>
            <person name="Liu J."/>
            <person name="Jones K.M."/>
            <person name="Gansberger K."/>
            <person name="Moffat K."/>
            <person name="Hill J."/>
            <person name="Bera J."/>
            <person name="Fadrosh D."/>
            <person name="Jin S."/>
            <person name="Johri S."/>
            <person name="Kim M."/>
            <person name="Overton L."/>
            <person name="Reardon M."/>
            <person name="Tsitrin T."/>
            <person name="Vuong H."/>
            <person name="Weaver B."/>
            <person name="Ciecko A."/>
            <person name="Tallon L."/>
            <person name="Jackson J."/>
            <person name="Pai G."/>
            <person name="Aken S.V."/>
            <person name="Utterback T."/>
            <person name="Reidmuller S."/>
            <person name="Feldblyum T."/>
            <person name="Hsiao J."/>
            <person name="Zismann V."/>
            <person name="Iobst S."/>
            <person name="de Vazeille A.R."/>
            <person name="Buell C.R."/>
            <person name="Ying K."/>
            <person name="Li Y."/>
            <person name="Lu T."/>
            <person name="Huang Y."/>
            <person name="Zhao Q."/>
            <person name="Feng Q."/>
            <person name="Zhang L."/>
            <person name="Zhu J."/>
            <person name="Weng Q."/>
            <person name="Mu J."/>
            <person name="Lu Y."/>
            <person name="Fan D."/>
            <person name="Liu Y."/>
            <person name="Guan J."/>
            <person name="Zhang Y."/>
            <person name="Yu S."/>
            <person name="Liu X."/>
            <person name="Zhang Y."/>
            <person name="Hong G."/>
            <person name="Han B."/>
            <person name="Choisne N."/>
            <person name="Demange N."/>
            <person name="Orjeda G."/>
            <person name="Samain S."/>
            <person name="Cattolico L."/>
            <person name="Pelletier E."/>
            <person name="Couloux A."/>
            <person name="Segurens B."/>
            <person name="Wincker P."/>
            <person name="D'Hont A."/>
            <person name="Scarpelli C."/>
            <person name="Weissenbach J."/>
            <person name="Salanoubat M."/>
            <person name="Quetier F."/>
            <person name="Yu Y."/>
            <person name="Kim H.R."/>
            <person name="Rambo T."/>
            <person name="Currie J."/>
            <person name="Collura K."/>
            <person name="Luo M."/>
            <person name="Yang T."/>
            <person name="Ammiraju J.S.S."/>
            <person name="Engler F."/>
            <person name="Soderlund C."/>
            <person name="Wing R.A."/>
            <person name="Palmer L.E."/>
            <person name="de la Bastide M."/>
            <person name="Spiegel L."/>
            <person name="Nascimento L."/>
            <person name="Zutavern T."/>
            <person name="O'Shaughnessy A."/>
            <person name="Dike S."/>
            <person name="Dedhia N."/>
            <person name="Preston R."/>
            <person name="Balija V."/>
            <person name="McCombie W.R."/>
            <person name="Chow T."/>
            <person name="Chen H."/>
            <person name="Chung M."/>
            <person name="Chen C."/>
            <person name="Shaw J."/>
            <person name="Wu H."/>
            <person name="Hsiao K."/>
            <person name="Chao Y."/>
            <person name="Chu M."/>
            <person name="Cheng C."/>
            <person name="Hour A."/>
            <person name="Lee P."/>
            <person name="Lin S."/>
            <person name="Lin Y."/>
            <person name="Liou J."/>
            <person name="Liu S."/>
            <person name="Hsing Y."/>
            <person name="Raghuvanshi S."/>
            <person name="Mohanty A."/>
            <person name="Bharti A.K."/>
            <person name="Gaur A."/>
            <person name="Gupta V."/>
            <person name="Kumar D."/>
            <person name="Ravi V."/>
            <person name="Vij S."/>
            <person name="Kapur A."/>
            <person name="Khurana P."/>
            <person name="Khurana P."/>
            <person name="Khurana J.P."/>
            <person name="Tyagi A.K."/>
            <person name="Gaikwad K."/>
            <person name="Singh A."/>
            <person name="Dalal V."/>
            <person name="Srivastava S."/>
            <person name="Dixit A."/>
            <person name="Pal A.K."/>
            <person name="Ghazi I.A."/>
            <person name="Yadav M."/>
            <person name="Pandit A."/>
            <person name="Bhargava A."/>
            <person name="Sureshbabu K."/>
            <person name="Batra K."/>
            <person name="Sharma T.R."/>
            <person name="Mohapatra T."/>
            <person name="Singh N.K."/>
            <person name="Messing J."/>
            <person name="Nelson A.B."/>
            <person name="Fuks G."/>
            <person name="Kavchok S."/>
            <person name="Keizer G."/>
            <person name="Linton E."/>
            <person name="Llaca V."/>
            <person name="Song R."/>
            <person name="Tanyolac B."/>
            <person name="Young S."/>
            <person name="Ho-Il K."/>
            <person name="Hahn J.H."/>
            <person name="Sangsakoo G."/>
            <person name="Vanavichit A."/>
            <person name="de Mattos Luiz.A.T."/>
            <person name="Zimmer P.D."/>
            <person name="Malone G."/>
            <person name="Dellagostin O."/>
            <person name="de Oliveira A.C."/>
            <person name="Bevan M."/>
            <person name="Bancroft I."/>
            <person name="Minx P."/>
            <person name="Cordum H."/>
            <person name="Wilson R."/>
            <person name="Cheng Z."/>
            <person name="Jin W."/>
            <person name="Jiang J."/>
            <person name="Leong S.A."/>
            <person name="Iwama H."/>
            <person name="Gojobori T."/>
            <person name="Itoh T."/>
            <person name="Niimura Y."/>
            <person name="Fujii Y."/>
            <person name="Habara T."/>
            <person name="Sakai H."/>
            <person name="Sato Y."/>
            <person name="Wilson G."/>
            <person name="Kumar K."/>
            <person name="McCouch S."/>
            <person name="Juretic N."/>
            <person name="Hoen D."/>
            <person name="Wright S."/>
            <person name="Bruskiewich R."/>
            <person name="Bureau T."/>
            <person name="Miyao A."/>
            <person name="Hirochika H."/>
            <person name="Nishikawa T."/>
            <person name="Kadowaki K."/>
            <person name="Sugiura M."/>
            <person name="Burr B."/>
            <person name="Sasaki T."/>
        </authorList>
    </citation>
    <scope>NUCLEOTIDE SEQUENCE [LARGE SCALE GENOMIC DNA]</scope>
    <source>
        <strain evidence="3">cv. Nipponbare</strain>
    </source>
</reference>
<reference evidence="2 3" key="2">
    <citation type="journal article" date="2013" name="Plant Cell Physiol.">
        <title>Rice Annotation Project Database (RAP-DB): an integrative and interactive database for rice genomics.</title>
        <authorList>
            <person name="Sakai H."/>
            <person name="Lee S.S."/>
            <person name="Tanaka T."/>
            <person name="Numa H."/>
            <person name="Kim J."/>
            <person name="Kawahara Y."/>
            <person name="Wakimoto H."/>
            <person name="Yang C.C."/>
            <person name="Iwamoto M."/>
            <person name="Abe T."/>
            <person name="Yamada Y."/>
            <person name="Muto A."/>
            <person name="Inokuchi H."/>
            <person name="Ikemura T."/>
            <person name="Matsumoto T."/>
            <person name="Sasaki T."/>
            <person name="Itoh T."/>
        </authorList>
    </citation>
    <scope>NUCLEOTIDE SEQUENCE [LARGE SCALE GENOMIC DNA]</scope>
    <source>
        <strain evidence="3">cv. Nipponbare</strain>
    </source>
</reference>
<reference evidence="2 3" key="3">
    <citation type="journal article" date="2013" name="Rice">
        <title>Improvement of the Oryza sativa Nipponbare reference genome using next generation sequence and optical map data.</title>
        <authorList>
            <person name="Kawahara Y."/>
            <person name="de la Bastide M."/>
            <person name="Hamilton J.P."/>
            <person name="Kanamori H."/>
            <person name="McCombie W.R."/>
            <person name="Ouyang S."/>
            <person name="Schwartz D.C."/>
            <person name="Tanaka T."/>
            <person name="Wu J."/>
            <person name="Zhou S."/>
            <person name="Childs K.L."/>
            <person name="Davidson R.M."/>
            <person name="Lin H."/>
            <person name="Quesada-Ocampo L."/>
            <person name="Vaillancourt B."/>
            <person name="Sakai H."/>
            <person name="Lee S.S."/>
            <person name="Kim J."/>
            <person name="Numa H."/>
            <person name="Itoh T."/>
            <person name="Buell C.R."/>
            <person name="Matsumoto T."/>
        </authorList>
    </citation>
    <scope>NUCLEOTIDE SEQUENCE [LARGE SCALE GENOMIC DNA]</scope>
    <source>
        <strain evidence="3">cv. Nipponbare</strain>
    </source>
</reference>
<evidence type="ECO:0000313" key="2">
    <source>
        <dbReference type="EMBL" id="BAS78275.1"/>
    </source>
</evidence>
<gene>
    <name evidence="2" type="ordered locus">Os02g0304400</name>
    <name evidence="2" type="ORF">OSNPB_020304400</name>
</gene>
<feature type="region of interest" description="Disordered" evidence="1">
    <location>
        <begin position="1"/>
        <end position="65"/>
    </location>
</feature>
<feature type="compositionally biased region" description="Low complexity" evidence="1">
    <location>
        <begin position="1"/>
        <end position="11"/>
    </location>
</feature>
<dbReference type="InParanoid" id="A0A0P0VI03"/>
<name>A0A0P0VI03_ORYSJ</name>
<organism evidence="2 3">
    <name type="scientific">Oryza sativa subsp. japonica</name>
    <name type="common">Rice</name>
    <dbReference type="NCBI Taxonomy" id="39947"/>
    <lineage>
        <taxon>Eukaryota</taxon>
        <taxon>Viridiplantae</taxon>
        <taxon>Streptophyta</taxon>
        <taxon>Embryophyta</taxon>
        <taxon>Tracheophyta</taxon>
        <taxon>Spermatophyta</taxon>
        <taxon>Magnoliopsida</taxon>
        <taxon>Liliopsida</taxon>
        <taxon>Poales</taxon>
        <taxon>Poaceae</taxon>
        <taxon>BOP clade</taxon>
        <taxon>Oryzoideae</taxon>
        <taxon>Oryzeae</taxon>
        <taxon>Oryzinae</taxon>
        <taxon>Oryza</taxon>
        <taxon>Oryza sativa</taxon>
    </lineage>
</organism>
<dbReference type="AlphaFoldDB" id="A0A0P0VI03"/>
<dbReference type="Proteomes" id="UP000059680">
    <property type="component" value="Chromosome 2"/>
</dbReference>
<protein>
    <submittedName>
        <fullName evidence="2">Os02g0304400 protein</fullName>
    </submittedName>
</protein>
<evidence type="ECO:0000256" key="1">
    <source>
        <dbReference type="SAM" id="MobiDB-lite"/>
    </source>
</evidence>
<evidence type="ECO:0000313" key="3">
    <source>
        <dbReference type="Proteomes" id="UP000059680"/>
    </source>
</evidence>
<sequence length="162" mass="17360">MASLGRSAGSSLAGGGSGRHLPLPSPALWQASTDQPDPASQAVDLGATCHSPHLDGQHDAPAPRQPVRCTSLGVVDTNAWSMEGEGPCDAIQVVRRTLGQQPPDLKWRGARERIEGDRGGEWKEVGSGGGHCQWWQRASWLAMVRWLAVVSRGFRLMASYPT</sequence>
<keyword evidence="3" id="KW-1185">Reference proteome</keyword>
<dbReference type="EMBL" id="AP014958">
    <property type="protein sequence ID" value="BAS78275.1"/>
    <property type="molecule type" value="Genomic_DNA"/>
</dbReference>